<sequence>MYRTGFWGSFGAHTGQGFGADSGRFGSHPCVLKAPPGPSSWNSWCRVRELFPVNRKCSSGTGRRGVLITRTQRRFVRLQRGKNGRKT</sequence>
<dbReference type="EMBL" id="QUSF01006965">
    <property type="protein sequence ID" value="RLV62501.1"/>
    <property type="molecule type" value="Genomic_DNA"/>
</dbReference>
<evidence type="ECO:0000313" key="1">
    <source>
        <dbReference type="EMBL" id="RLV62501.1"/>
    </source>
</evidence>
<organism evidence="1 2">
    <name type="scientific">Chloebia gouldiae</name>
    <name type="common">Gouldian finch</name>
    <name type="synonym">Erythrura gouldiae</name>
    <dbReference type="NCBI Taxonomy" id="44316"/>
    <lineage>
        <taxon>Eukaryota</taxon>
        <taxon>Metazoa</taxon>
        <taxon>Chordata</taxon>
        <taxon>Craniata</taxon>
        <taxon>Vertebrata</taxon>
        <taxon>Euteleostomi</taxon>
        <taxon>Archelosauria</taxon>
        <taxon>Archosauria</taxon>
        <taxon>Dinosauria</taxon>
        <taxon>Saurischia</taxon>
        <taxon>Theropoda</taxon>
        <taxon>Coelurosauria</taxon>
        <taxon>Aves</taxon>
        <taxon>Neognathae</taxon>
        <taxon>Neoaves</taxon>
        <taxon>Telluraves</taxon>
        <taxon>Australaves</taxon>
        <taxon>Passeriformes</taxon>
        <taxon>Passeroidea</taxon>
        <taxon>Passeridae</taxon>
        <taxon>Chloebia</taxon>
    </lineage>
</organism>
<reference evidence="1 2" key="1">
    <citation type="journal article" date="2018" name="Proc. R. Soc. B">
        <title>A non-coding region near Follistatin controls head colour polymorphism in the Gouldian finch.</title>
        <authorList>
            <person name="Toomey M.B."/>
            <person name="Marques C.I."/>
            <person name="Andrade P."/>
            <person name="Araujo P.M."/>
            <person name="Sabatino S."/>
            <person name="Gazda M.A."/>
            <person name="Afonso S."/>
            <person name="Lopes R.J."/>
            <person name="Corbo J.C."/>
            <person name="Carneiro M."/>
        </authorList>
    </citation>
    <scope>NUCLEOTIDE SEQUENCE [LARGE SCALE GENOMIC DNA]</scope>
    <source>
        <strain evidence="1">Red01</strain>
        <tissue evidence="1">Muscle</tissue>
    </source>
</reference>
<proteinExistence type="predicted"/>
<evidence type="ECO:0000313" key="2">
    <source>
        <dbReference type="Proteomes" id="UP000276834"/>
    </source>
</evidence>
<keyword evidence="2" id="KW-1185">Reference proteome</keyword>
<protein>
    <submittedName>
        <fullName evidence="1">Uncharacterized protein</fullName>
    </submittedName>
</protein>
<name>A0A3L8Q591_CHLGU</name>
<dbReference type="AlphaFoldDB" id="A0A3L8Q591"/>
<accession>A0A3L8Q591</accession>
<comment type="caution">
    <text evidence="1">The sequence shown here is derived from an EMBL/GenBank/DDBJ whole genome shotgun (WGS) entry which is preliminary data.</text>
</comment>
<dbReference type="Proteomes" id="UP000276834">
    <property type="component" value="Unassembled WGS sequence"/>
</dbReference>
<feature type="non-terminal residue" evidence="1">
    <location>
        <position position="87"/>
    </location>
</feature>
<gene>
    <name evidence="1" type="ORF">DV515_00019249</name>
</gene>